<evidence type="ECO:0000313" key="5">
    <source>
        <dbReference type="Proteomes" id="UP000467840"/>
    </source>
</evidence>
<dbReference type="NCBIfam" id="TIGR00756">
    <property type="entry name" value="PPR"/>
    <property type="match status" value="4"/>
</dbReference>
<dbReference type="InterPro" id="IPR002885">
    <property type="entry name" value="PPR_rpt"/>
</dbReference>
<evidence type="ECO:0008006" key="6">
    <source>
        <dbReference type="Google" id="ProtNLM"/>
    </source>
</evidence>
<organism evidence="4 5">
    <name type="scientific">Hevea brasiliensis</name>
    <name type="common">Para rubber tree</name>
    <name type="synonym">Siphonia brasiliensis</name>
    <dbReference type="NCBI Taxonomy" id="3981"/>
    <lineage>
        <taxon>Eukaryota</taxon>
        <taxon>Viridiplantae</taxon>
        <taxon>Streptophyta</taxon>
        <taxon>Embryophyta</taxon>
        <taxon>Tracheophyta</taxon>
        <taxon>Spermatophyta</taxon>
        <taxon>Magnoliopsida</taxon>
        <taxon>eudicotyledons</taxon>
        <taxon>Gunneridae</taxon>
        <taxon>Pentapetalae</taxon>
        <taxon>rosids</taxon>
        <taxon>fabids</taxon>
        <taxon>Malpighiales</taxon>
        <taxon>Euphorbiaceae</taxon>
        <taxon>Crotonoideae</taxon>
        <taxon>Micrandreae</taxon>
        <taxon>Hevea</taxon>
    </lineage>
</organism>
<dbReference type="PROSITE" id="PS51375">
    <property type="entry name" value="PPR"/>
    <property type="match status" value="5"/>
</dbReference>
<comment type="caution">
    <text evidence="4">The sequence shown here is derived from an EMBL/GenBank/DDBJ whole genome shotgun (WGS) entry which is preliminary data.</text>
</comment>
<dbReference type="Proteomes" id="UP000467840">
    <property type="component" value="Chromosome 6"/>
</dbReference>
<dbReference type="InterPro" id="IPR011990">
    <property type="entry name" value="TPR-like_helical_dom_sf"/>
</dbReference>
<comment type="similarity">
    <text evidence="1">Belongs to the PPR family. P subfamily.</text>
</comment>
<gene>
    <name evidence="4" type="ORF">GH714_022537</name>
</gene>
<evidence type="ECO:0000256" key="3">
    <source>
        <dbReference type="PROSITE-ProRule" id="PRU00708"/>
    </source>
</evidence>
<name>A0A6A6MZ69_HEVBR</name>
<feature type="repeat" description="PPR" evidence="3">
    <location>
        <begin position="232"/>
        <end position="266"/>
    </location>
</feature>
<reference evidence="4 5" key="1">
    <citation type="journal article" date="2020" name="Mol. Plant">
        <title>The Chromosome-Based Rubber Tree Genome Provides New Insights into Spurge Genome Evolution and Rubber Biosynthesis.</title>
        <authorList>
            <person name="Liu J."/>
            <person name="Shi C."/>
            <person name="Shi C.C."/>
            <person name="Li W."/>
            <person name="Zhang Q.J."/>
            <person name="Zhang Y."/>
            <person name="Li K."/>
            <person name="Lu H.F."/>
            <person name="Shi C."/>
            <person name="Zhu S.T."/>
            <person name="Xiao Z.Y."/>
            <person name="Nan H."/>
            <person name="Yue Y."/>
            <person name="Zhu X.G."/>
            <person name="Wu Y."/>
            <person name="Hong X.N."/>
            <person name="Fan G.Y."/>
            <person name="Tong Y."/>
            <person name="Zhang D."/>
            <person name="Mao C.L."/>
            <person name="Liu Y.L."/>
            <person name="Hao S.J."/>
            <person name="Liu W.Q."/>
            <person name="Lv M.Q."/>
            <person name="Zhang H.B."/>
            <person name="Liu Y."/>
            <person name="Hu-Tang G.R."/>
            <person name="Wang J.P."/>
            <person name="Wang J.H."/>
            <person name="Sun Y.H."/>
            <person name="Ni S.B."/>
            <person name="Chen W.B."/>
            <person name="Zhang X.C."/>
            <person name="Jiao Y.N."/>
            <person name="Eichler E.E."/>
            <person name="Li G.H."/>
            <person name="Liu X."/>
            <person name="Gao L.Z."/>
        </authorList>
    </citation>
    <scope>NUCLEOTIDE SEQUENCE [LARGE SCALE GENOMIC DNA]</scope>
    <source>
        <strain evidence="5">cv. GT1</strain>
        <tissue evidence="4">Leaf</tissue>
    </source>
</reference>
<evidence type="ECO:0000256" key="1">
    <source>
        <dbReference type="ARBA" id="ARBA00007626"/>
    </source>
</evidence>
<keyword evidence="2" id="KW-0677">Repeat</keyword>
<proteinExistence type="inferred from homology"/>
<dbReference type="Pfam" id="PF13041">
    <property type="entry name" value="PPR_2"/>
    <property type="match status" value="2"/>
</dbReference>
<keyword evidence="5" id="KW-1185">Reference proteome</keyword>
<accession>A0A6A6MZ69</accession>
<evidence type="ECO:0000313" key="4">
    <source>
        <dbReference type="EMBL" id="KAF2317463.1"/>
    </source>
</evidence>
<feature type="repeat" description="PPR" evidence="3">
    <location>
        <begin position="190"/>
        <end position="224"/>
    </location>
</feature>
<feature type="repeat" description="PPR" evidence="3">
    <location>
        <begin position="302"/>
        <end position="332"/>
    </location>
</feature>
<feature type="repeat" description="PPR" evidence="3">
    <location>
        <begin position="47"/>
        <end position="82"/>
    </location>
</feature>
<feature type="repeat" description="PPR" evidence="3">
    <location>
        <begin position="267"/>
        <end position="301"/>
    </location>
</feature>
<dbReference type="Pfam" id="PF01535">
    <property type="entry name" value="PPR"/>
    <property type="match status" value="1"/>
</dbReference>
<dbReference type="Gene3D" id="1.25.40.10">
    <property type="entry name" value="Tetratricopeptide repeat domain"/>
    <property type="match status" value="3"/>
</dbReference>
<protein>
    <recommendedName>
        <fullName evidence="6">Pentacotripeptide-repeat region of PRORP domain-containing protein</fullName>
    </recommendedName>
</protein>
<dbReference type="EMBL" id="JAAGAX010000004">
    <property type="protein sequence ID" value="KAF2317463.1"/>
    <property type="molecule type" value="Genomic_DNA"/>
</dbReference>
<dbReference type="AlphaFoldDB" id="A0A6A6MZ69"/>
<sequence length="344" mass="39766">MLLTNLRSPILLKPISIPLAFLSTYDLPQLQPLHQDQDQEQPIYITNSSYWTRKIHNLCTQCRQVDEALALLDHLRLRGYRPDSLNLSSIIHALCDANRFDEAHHRFVLFISSHCVPDERTCNVLIARLLDSQSPHLTLHALHRLFDVKPEFVPSVINYNRLIYQYCEVSLPNVAHRLLFDMISRGHSSNIVTYTTLIGGYCRVSAVDAAYMMFDEMREHGLRYASRESVNEEFAYGHMIDSLCRAGRNHGASRIVYIMRKRGFTPSLVSYNSIIHGLCKERGCMRAYQLFEEGTEFGYLPSEYTYRALVEALCQEMDLYKARKVLESMLKKEGGIELEFTIYI</sequence>
<evidence type="ECO:0000256" key="2">
    <source>
        <dbReference type="ARBA" id="ARBA00022737"/>
    </source>
</evidence>
<dbReference type="PANTHER" id="PTHR47941">
    <property type="entry name" value="PENTATRICOPEPTIDE REPEAT-CONTAINING PROTEIN 3, MITOCHONDRIAL"/>
    <property type="match status" value="1"/>
</dbReference>